<comment type="caution">
    <text evidence="1">The sequence shown here is derived from an EMBL/GenBank/DDBJ whole genome shotgun (WGS) entry which is preliminary data.</text>
</comment>
<evidence type="ECO:0000313" key="1">
    <source>
        <dbReference type="EMBL" id="MDT0323303.1"/>
    </source>
</evidence>
<organism evidence="1 2">
    <name type="scientific">Streptomyces millisiae</name>
    <dbReference type="NCBI Taxonomy" id="3075542"/>
    <lineage>
        <taxon>Bacteria</taxon>
        <taxon>Bacillati</taxon>
        <taxon>Actinomycetota</taxon>
        <taxon>Actinomycetes</taxon>
        <taxon>Kitasatosporales</taxon>
        <taxon>Streptomycetaceae</taxon>
        <taxon>Streptomyces</taxon>
    </lineage>
</organism>
<accession>A0ABU2M0D9</accession>
<evidence type="ECO:0008006" key="3">
    <source>
        <dbReference type="Google" id="ProtNLM"/>
    </source>
</evidence>
<sequence>MSENTPLVPRPLRQLAEGVRSVMTTRELRRHGVPVAAAHERCRPGGPWQMPLPGVFLLHAGPPSGEETLRAVLGYIGGRPGEAVVTGLAALALHGFNGAPSLGELDRMDVLVPRTRRLRSSGPARLVRTEVLPRAVELAGFPVAPVERALADAAGRIGDATTVRRLLTEAVRGGHCEASAALRELARARLLGRPQVAGAVRTLLAEGRSVSEERLLDAVRLGRLPDPCWNVGLWLPDGPYVGAVDAYWPAQGVAVEIDDRTEGGAGEWRGTLAGIGVRLVRVTPRRLRECPLGEAARVRAALRAAAAGPPANYLVVLPR</sequence>
<name>A0ABU2M0D9_9ACTN</name>
<dbReference type="RefSeq" id="WP_311604450.1">
    <property type="nucleotide sequence ID" value="NZ_JAVREM010000098.1"/>
</dbReference>
<evidence type="ECO:0000313" key="2">
    <source>
        <dbReference type="Proteomes" id="UP001183420"/>
    </source>
</evidence>
<protein>
    <recommendedName>
        <fullName evidence="3">Transcriptional regulator, AbiEi antitoxin, Type IV TA system</fullName>
    </recommendedName>
</protein>
<keyword evidence="2" id="KW-1185">Reference proteome</keyword>
<reference evidence="2" key="1">
    <citation type="submission" date="2023-07" db="EMBL/GenBank/DDBJ databases">
        <title>30 novel species of actinomycetes from the DSMZ collection.</title>
        <authorList>
            <person name="Nouioui I."/>
        </authorList>
    </citation>
    <scope>NUCLEOTIDE SEQUENCE [LARGE SCALE GENOMIC DNA]</scope>
    <source>
        <strain evidence="2">DSM 44918</strain>
    </source>
</reference>
<proteinExistence type="predicted"/>
<dbReference type="EMBL" id="JAVREM010000098">
    <property type="protein sequence ID" value="MDT0323303.1"/>
    <property type="molecule type" value="Genomic_DNA"/>
</dbReference>
<gene>
    <name evidence="1" type="ORF">RNC47_33860</name>
</gene>
<dbReference type="Proteomes" id="UP001183420">
    <property type="component" value="Unassembled WGS sequence"/>
</dbReference>